<keyword evidence="3" id="KW-1185">Reference proteome</keyword>
<dbReference type="OrthoDB" id="1905524at2759"/>
<accession>A0A835I5N1</accession>
<sequence length="238" mass="26125">MEKKNSYETSWTEQWDYDPNTPARKDRQNKKQTGDASNKYGKMVAEGFDKTKAVASTELLQLGAAVISSDIPEPSMAADIVTVGNSWLSSIIKQGIIEPIRDVELQDWFKGLSEKWKALPQFGIYTSVRVCSDCFNDPKSGKYDPPLTSNGIDATIDALSRIDVTEDDTTAKAESSANQQHSVVNVTECKCGMPLCICVTSVPDSSLQIDPSQLQVVCHLGPCNYEVTNNRLVGHVES</sequence>
<dbReference type="GO" id="GO:0043130">
    <property type="term" value="F:ubiquitin binding"/>
    <property type="evidence" value="ECO:0007669"/>
    <property type="project" value="TreeGrafter"/>
</dbReference>
<feature type="region of interest" description="Disordered" evidence="1">
    <location>
        <begin position="1"/>
        <end position="39"/>
    </location>
</feature>
<dbReference type="EMBL" id="JADFTS010000004">
    <property type="protein sequence ID" value="KAF9610577.1"/>
    <property type="molecule type" value="Genomic_DNA"/>
</dbReference>
<dbReference type="GO" id="GO:0033565">
    <property type="term" value="C:ESCRT-0 complex"/>
    <property type="evidence" value="ECO:0007669"/>
    <property type="project" value="TreeGrafter"/>
</dbReference>
<dbReference type="PANTHER" id="PTHR47794:SF1">
    <property type="entry name" value="VACUOLAR PROTEIN SORTING-ASSOCIATED PROTEIN 27"/>
    <property type="match status" value="1"/>
</dbReference>
<dbReference type="GO" id="GO:0043328">
    <property type="term" value="P:protein transport to vacuole involved in ubiquitin-dependent protein catabolic process via the multivesicular body sorting pathway"/>
    <property type="evidence" value="ECO:0007669"/>
    <property type="project" value="TreeGrafter"/>
</dbReference>
<gene>
    <name evidence="2" type="ORF">IFM89_023371</name>
</gene>
<name>A0A835I5N1_9MAGN</name>
<organism evidence="2 3">
    <name type="scientific">Coptis chinensis</name>
    <dbReference type="NCBI Taxonomy" id="261450"/>
    <lineage>
        <taxon>Eukaryota</taxon>
        <taxon>Viridiplantae</taxon>
        <taxon>Streptophyta</taxon>
        <taxon>Embryophyta</taxon>
        <taxon>Tracheophyta</taxon>
        <taxon>Spermatophyta</taxon>
        <taxon>Magnoliopsida</taxon>
        <taxon>Ranunculales</taxon>
        <taxon>Ranunculaceae</taxon>
        <taxon>Coptidoideae</taxon>
        <taxon>Coptis</taxon>
    </lineage>
</organism>
<comment type="caution">
    <text evidence="2">The sequence shown here is derived from an EMBL/GenBank/DDBJ whole genome shotgun (WGS) entry which is preliminary data.</text>
</comment>
<dbReference type="Proteomes" id="UP000631114">
    <property type="component" value="Unassembled WGS sequence"/>
</dbReference>
<dbReference type="GO" id="GO:0032266">
    <property type="term" value="F:phosphatidylinositol-3-phosphate binding"/>
    <property type="evidence" value="ECO:0007669"/>
    <property type="project" value="TreeGrafter"/>
</dbReference>
<evidence type="ECO:0000256" key="1">
    <source>
        <dbReference type="SAM" id="MobiDB-lite"/>
    </source>
</evidence>
<dbReference type="AlphaFoldDB" id="A0A835I5N1"/>
<dbReference type="PANTHER" id="PTHR47794">
    <property type="entry name" value="VACUOLAR PROTEIN SORTING-ASSOCIATED PROTEIN 27"/>
    <property type="match status" value="1"/>
</dbReference>
<proteinExistence type="predicted"/>
<evidence type="ECO:0000313" key="2">
    <source>
        <dbReference type="EMBL" id="KAF9610577.1"/>
    </source>
</evidence>
<evidence type="ECO:0000313" key="3">
    <source>
        <dbReference type="Proteomes" id="UP000631114"/>
    </source>
</evidence>
<dbReference type="GO" id="GO:0006623">
    <property type="term" value="P:protein targeting to vacuole"/>
    <property type="evidence" value="ECO:0007669"/>
    <property type="project" value="TreeGrafter"/>
</dbReference>
<protein>
    <submittedName>
        <fullName evidence="2">Uncharacterized protein</fullName>
    </submittedName>
</protein>
<reference evidence="2 3" key="1">
    <citation type="submission" date="2020-10" db="EMBL/GenBank/DDBJ databases">
        <title>The Coptis chinensis genome and diversification of protoberbering-type alkaloids.</title>
        <authorList>
            <person name="Wang B."/>
            <person name="Shu S."/>
            <person name="Song C."/>
            <person name="Liu Y."/>
        </authorList>
    </citation>
    <scope>NUCLEOTIDE SEQUENCE [LARGE SCALE GENOMIC DNA]</scope>
    <source>
        <strain evidence="2">HL-2020</strain>
        <tissue evidence="2">Leaf</tissue>
    </source>
</reference>